<dbReference type="InParanoid" id="A0A316YTL5"/>
<dbReference type="Pfam" id="PF00569">
    <property type="entry name" value="ZZ"/>
    <property type="match status" value="2"/>
</dbReference>
<dbReference type="RefSeq" id="XP_025379955.1">
    <property type="nucleotide sequence ID" value="XM_025524571.1"/>
</dbReference>
<feature type="region of interest" description="Disordered" evidence="5">
    <location>
        <begin position="329"/>
        <end position="349"/>
    </location>
</feature>
<evidence type="ECO:0000256" key="4">
    <source>
        <dbReference type="PROSITE-ProRule" id="PRU00228"/>
    </source>
</evidence>
<dbReference type="PROSITE" id="PS50135">
    <property type="entry name" value="ZF_ZZ_2"/>
    <property type="match status" value="1"/>
</dbReference>
<dbReference type="Proteomes" id="UP000245768">
    <property type="component" value="Unassembled WGS sequence"/>
</dbReference>
<dbReference type="Gene3D" id="3.30.60.90">
    <property type="match status" value="2"/>
</dbReference>
<feature type="region of interest" description="Disordered" evidence="5">
    <location>
        <begin position="785"/>
        <end position="806"/>
    </location>
</feature>
<feature type="region of interest" description="Disordered" evidence="5">
    <location>
        <begin position="827"/>
        <end position="855"/>
    </location>
</feature>
<dbReference type="PANTHER" id="PTHR20930">
    <property type="entry name" value="OVARIAN CARCINOMA ANTIGEN CA125-RELATED"/>
    <property type="match status" value="1"/>
</dbReference>
<dbReference type="GeneID" id="37046487"/>
<evidence type="ECO:0000256" key="2">
    <source>
        <dbReference type="ARBA" id="ARBA00022771"/>
    </source>
</evidence>
<evidence type="ECO:0000256" key="1">
    <source>
        <dbReference type="ARBA" id="ARBA00022723"/>
    </source>
</evidence>
<feature type="domain" description="ZZ-type" evidence="6">
    <location>
        <begin position="489"/>
        <end position="546"/>
    </location>
</feature>
<dbReference type="EMBL" id="KZ819634">
    <property type="protein sequence ID" value="PWN92757.1"/>
    <property type="molecule type" value="Genomic_DNA"/>
</dbReference>
<dbReference type="Pfam" id="PF16158">
    <property type="entry name" value="N_BRCA1_IG"/>
    <property type="match status" value="1"/>
</dbReference>
<keyword evidence="2 4" id="KW-0863">Zinc-finger</keyword>
<feature type="region of interest" description="Disordered" evidence="5">
    <location>
        <begin position="1001"/>
        <end position="1064"/>
    </location>
</feature>
<dbReference type="InterPro" id="IPR013783">
    <property type="entry name" value="Ig-like_fold"/>
</dbReference>
<dbReference type="InterPro" id="IPR032350">
    <property type="entry name" value="Nbr1_FW"/>
</dbReference>
<keyword evidence="8" id="KW-1185">Reference proteome</keyword>
<name>A0A316YTL5_9BASI</name>
<feature type="compositionally biased region" description="Acidic residues" evidence="5">
    <location>
        <begin position="1038"/>
        <end position="1064"/>
    </location>
</feature>
<proteinExistence type="predicted"/>
<dbReference type="SUPFAM" id="SSF57850">
    <property type="entry name" value="RING/U-box"/>
    <property type="match status" value="2"/>
</dbReference>
<feature type="compositionally biased region" description="Low complexity" evidence="5">
    <location>
        <begin position="827"/>
        <end position="839"/>
    </location>
</feature>
<feature type="compositionally biased region" description="Basic and acidic residues" evidence="5">
    <location>
        <begin position="647"/>
        <end position="666"/>
    </location>
</feature>
<dbReference type="SMART" id="SM00291">
    <property type="entry name" value="ZnF_ZZ"/>
    <property type="match status" value="2"/>
</dbReference>
<evidence type="ECO:0000313" key="8">
    <source>
        <dbReference type="Proteomes" id="UP000245768"/>
    </source>
</evidence>
<dbReference type="GO" id="GO:0008270">
    <property type="term" value="F:zinc ion binding"/>
    <property type="evidence" value="ECO:0007669"/>
    <property type="project" value="UniProtKB-KW"/>
</dbReference>
<dbReference type="InterPro" id="IPR043145">
    <property type="entry name" value="Znf_ZZ_sf"/>
</dbReference>
<dbReference type="STRING" id="215250.A0A316YTL5"/>
<dbReference type="AlphaFoldDB" id="A0A316YTL5"/>
<reference evidence="7 8" key="1">
    <citation type="journal article" date="2018" name="Mol. Biol. Evol.">
        <title>Broad Genomic Sampling Reveals a Smut Pathogenic Ancestry of the Fungal Clade Ustilaginomycotina.</title>
        <authorList>
            <person name="Kijpornyongpan T."/>
            <person name="Mondo S.J."/>
            <person name="Barry K."/>
            <person name="Sandor L."/>
            <person name="Lee J."/>
            <person name="Lipzen A."/>
            <person name="Pangilinan J."/>
            <person name="LaButti K."/>
            <person name="Hainaut M."/>
            <person name="Henrissat B."/>
            <person name="Grigoriev I.V."/>
            <person name="Spatafora J.W."/>
            <person name="Aime M.C."/>
        </authorList>
    </citation>
    <scope>NUCLEOTIDE SEQUENCE [LARGE SCALE GENOMIC DNA]</scope>
    <source>
        <strain evidence="7 8">MCA 4198</strain>
    </source>
</reference>
<dbReference type="CDD" id="cd14947">
    <property type="entry name" value="NBR1_like"/>
    <property type="match status" value="1"/>
</dbReference>
<organism evidence="7 8">
    <name type="scientific">Acaromyces ingoldii</name>
    <dbReference type="NCBI Taxonomy" id="215250"/>
    <lineage>
        <taxon>Eukaryota</taxon>
        <taxon>Fungi</taxon>
        <taxon>Dikarya</taxon>
        <taxon>Basidiomycota</taxon>
        <taxon>Ustilaginomycotina</taxon>
        <taxon>Exobasidiomycetes</taxon>
        <taxon>Exobasidiales</taxon>
        <taxon>Cryptobasidiaceae</taxon>
        <taxon>Acaromyces</taxon>
    </lineage>
</organism>
<protein>
    <recommendedName>
        <fullName evidence="6">ZZ-type domain-containing protein</fullName>
    </recommendedName>
</protein>
<evidence type="ECO:0000259" key="6">
    <source>
        <dbReference type="PROSITE" id="PS50135"/>
    </source>
</evidence>
<feature type="compositionally biased region" description="Acidic residues" evidence="5">
    <location>
        <begin position="843"/>
        <end position="855"/>
    </location>
</feature>
<keyword evidence="3" id="KW-0862">Zinc</keyword>
<feature type="compositionally biased region" description="Low complexity" evidence="5">
    <location>
        <begin position="386"/>
        <end position="401"/>
    </location>
</feature>
<feature type="region of interest" description="Disordered" evidence="5">
    <location>
        <begin position="382"/>
        <end position="415"/>
    </location>
</feature>
<sequence>MASPGLKSHDIGVDFRPVGLFAGRLYGPMSKISVDFSDGIKLDELQSKLVTAAVRCAPMMSFENDVVPSDSIEVFVRTDSFLDYPSFSGMTYVGFLGQPDLVTFLLSKSSFNPLQVEVWRKHDINSPSHVYARGDLSHPQRLMVHATQRSQSRKAGKAASGAAASKKEPSLGEEVKFVVALATPQCVRLFRKDLERRIVTAANVASGHVDIFFKRTSESSSASVDKSLTSKESFERRVAECIKSGKPLQVEFAVKERETTKPETVPSPSEPMKDHSDRPATLPSYHAGSRKMHAYLPSFTSTHAPLLPAVSAEKTAVPPVPAKTPIVVRDTRSSPSVSSHDAGTPTRANVGAIHNNLESLLDKFASELNKCLLDNFGSATSVLGASSPSPSDTPTTKVSTSEKASPEGAKVNEAAPKTAKPLFHNARCDVCKKVIQGTRHKCLNCPDWDACSACHAAKVPKCHPGHVFASSTDPAVFPPRSEPAGWAMHPGVICDGCDAQIRGPRFKCVVCRDYDLCAHCEADPAIRHPHGDGEEHPLLKINKPIQRATLASAVHRSTFFPGLRQNSDLSASGPGRCPWVGGSPASSAARPFPKWNPVQGIGRAPFTFSDKDSLPESILRYYSGRDAPQRDHPDIASCRSKNPIVVKDTEKEKGKACSSSDEHKSDVQAADLLNTQSSSSSFDTAKMTSTNTVAGTQASPQPFAFGGLSPAVVKAAEAKSNDAEIKPANDRRLREMARRLHELEEQMTKSKQKVDFTYKFIDDFKKRTQSSRYADDFDEDDIVSKKERTAAASPTAREAKPSADETLNEVTTRFAKLFDEAMKLPGAAATSAPIASTTKTDPDVPEEEEEEDDDAEDFDAIVLGHVNMNDGTRVAAGSRFDKIWLLKNSGRKPWPVETSVAFISGHGHADGPSAEQRAPLGREIAPGQQAEVVIRDMKAPEEGGVNTSYFRLQRPDALAGTVKFGQQFWVSTSTVREEKHHSILTDGSTLSGSSFFETPLAPEEAAERHVVEPKTPSAETEFSLPTASLESGDRDGSDFDYDGEEQDLEYELVDADSDGYEEAL</sequence>
<dbReference type="CDD" id="cd02340">
    <property type="entry name" value="ZZ_NBR1_like"/>
    <property type="match status" value="2"/>
</dbReference>
<keyword evidence="1" id="KW-0479">Metal-binding</keyword>
<feature type="region of interest" description="Disordered" evidence="5">
    <location>
        <begin position="646"/>
        <end position="667"/>
    </location>
</feature>
<dbReference type="InterPro" id="IPR000433">
    <property type="entry name" value="Znf_ZZ"/>
</dbReference>
<evidence type="ECO:0000256" key="3">
    <source>
        <dbReference type="ARBA" id="ARBA00022833"/>
    </source>
</evidence>
<evidence type="ECO:0000256" key="5">
    <source>
        <dbReference type="SAM" id="MobiDB-lite"/>
    </source>
</evidence>
<feature type="region of interest" description="Disordered" evidence="5">
    <location>
        <begin position="256"/>
        <end position="279"/>
    </location>
</feature>
<dbReference type="PROSITE" id="PS01357">
    <property type="entry name" value="ZF_ZZ_1"/>
    <property type="match status" value="1"/>
</dbReference>
<dbReference type="OrthoDB" id="661148at2759"/>
<accession>A0A316YTL5</accession>
<evidence type="ECO:0000313" key="7">
    <source>
        <dbReference type="EMBL" id="PWN92757.1"/>
    </source>
</evidence>
<feature type="region of interest" description="Disordered" evidence="5">
    <location>
        <begin position="146"/>
        <end position="165"/>
    </location>
</feature>
<gene>
    <name evidence="7" type="ORF">FA10DRAFT_298219</name>
</gene>
<dbReference type="PANTHER" id="PTHR20930:SF0">
    <property type="entry name" value="PROTEIN ILRUN"/>
    <property type="match status" value="1"/>
</dbReference>
<feature type="compositionally biased region" description="Polar residues" evidence="5">
    <location>
        <begin position="1017"/>
        <end position="1029"/>
    </location>
</feature>
<dbReference type="Gene3D" id="2.60.40.10">
    <property type="entry name" value="Immunoglobulins"/>
    <property type="match status" value="1"/>
</dbReference>